<evidence type="ECO:0000313" key="2">
    <source>
        <dbReference type="EMBL" id="CZT00222.1"/>
    </source>
</evidence>
<comment type="caution">
    <text evidence="2">The sequence shown here is derived from an EMBL/GenBank/DDBJ whole genome shotgun (WGS) entry which is preliminary data.</text>
</comment>
<protein>
    <submittedName>
        <fullName evidence="2">Uncharacterized protein</fullName>
    </submittedName>
</protein>
<keyword evidence="3" id="KW-1185">Reference proteome</keyword>
<evidence type="ECO:0000256" key="1">
    <source>
        <dbReference type="SAM" id="MobiDB-lite"/>
    </source>
</evidence>
<dbReference type="InParanoid" id="A0A1E1KQC4"/>
<evidence type="ECO:0000313" key="3">
    <source>
        <dbReference type="Proteomes" id="UP000178129"/>
    </source>
</evidence>
<reference evidence="3" key="1">
    <citation type="submission" date="2016-03" db="EMBL/GenBank/DDBJ databases">
        <authorList>
            <person name="Ploux O."/>
        </authorList>
    </citation>
    <scope>NUCLEOTIDE SEQUENCE [LARGE SCALE GENOMIC DNA]</scope>
    <source>
        <strain evidence="3">UK7</strain>
    </source>
</reference>
<organism evidence="2 3">
    <name type="scientific">Rhynchosporium graminicola</name>
    <dbReference type="NCBI Taxonomy" id="2792576"/>
    <lineage>
        <taxon>Eukaryota</taxon>
        <taxon>Fungi</taxon>
        <taxon>Dikarya</taxon>
        <taxon>Ascomycota</taxon>
        <taxon>Pezizomycotina</taxon>
        <taxon>Leotiomycetes</taxon>
        <taxon>Helotiales</taxon>
        <taxon>Ploettnerulaceae</taxon>
        <taxon>Rhynchosporium</taxon>
    </lineage>
</organism>
<dbReference type="AlphaFoldDB" id="A0A1E1KQC4"/>
<feature type="region of interest" description="Disordered" evidence="1">
    <location>
        <begin position="28"/>
        <end position="72"/>
    </location>
</feature>
<gene>
    <name evidence="2" type="ORF">RCO7_08366</name>
</gene>
<feature type="compositionally biased region" description="Polar residues" evidence="1">
    <location>
        <begin position="29"/>
        <end position="46"/>
    </location>
</feature>
<feature type="region of interest" description="Disordered" evidence="1">
    <location>
        <begin position="1"/>
        <end position="20"/>
    </location>
</feature>
<dbReference type="Proteomes" id="UP000178129">
    <property type="component" value="Unassembled WGS sequence"/>
</dbReference>
<feature type="compositionally biased region" description="Polar residues" evidence="1">
    <location>
        <begin position="59"/>
        <end position="72"/>
    </location>
</feature>
<proteinExistence type="predicted"/>
<dbReference type="EMBL" id="FJUW01000019">
    <property type="protein sequence ID" value="CZT00222.1"/>
    <property type="molecule type" value="Genomic_DNA"/>
</dbReference>
<sequence>MCFGSINPRIDHGADQDPPSRIIEIHSFSDPNTASTLSYEGTMSSSSKEKKKPFHNEESNLPSYPSCTGTLGTVSRQKTKVVQKKNSFHREQEDLPVGWGWNNALSHGALDLSQTTANQRGRAIQKDLEEERKMKAEKKPKMRP</sequence>
<name>A0A1E1KQC4_9HELO</name>
<accession>A0A1E1KQC4</accession>
<feature type="region of interest" description="Disordered" evidence="1">
    <location>
        <begin position="112"/>
        <end position="144"/>
    </location>
</feature>
<feature type="compositionally biased region" description="Basic and acidic residues" evidence="1">
    <location>
        <begin position="124"/>
        <end position="144"/>
    </location>
</feature>